<evidence type="ECO:0000313" key="5">
    <source>
        <dbReference type="EMBL" id="NNH22628.1"/>
    </source>
</evidence>
<protein>
    <submittedName>
        <fullName evidence="5">GAF and ANTAR domain-containing protein</fullName>
    </submittedName>
</protein>
<feature type="domain" description="ANTAR" evidence="4">
    <location>
        <begin position="148"/>
        <end position="209"/>
    </location>
</feature>
<dbReference type="SUPFAM" id="SSF55781">
    <property type="entry name" value="GAF domain-like"/>
    <property type="match status" value="1"/>
</dbReference>
<feature type="region of interest" description="Disordered" evidence="3">
    <location>
        <begin position="196"/>
        <end position="218"/>
    </location>
</feature>
<dbReference type="InterPro" id="IPR029016">
    <property type="entry name" value="GAF-like_dom_sf"/>
</dbReference>
<dbReference type="EMBL" id="JABEMA010000055">
    <property type="protein sequence ID" value="NNH22628.1"/>
    <property type="molecule type" value="Genomic_DNA"/>
</dbReference>
<dbReference type="Proteomes" id="UP000555552">
    <property type="component" value="Unassembled WGS sequence"/>
</dbReference>
<name>A0A849BYN7_9ACTN</name>
<dbReference type="SMART" id="SM01012">
    <property type="entry name" value="ANTAR"/>
    <property type="match status" value="1"/>
</dbReference>
<reference evidence="5 6" key="1">
    <citation type="submission" date="2020-05" db="EMBL/GenBank/DDBJ databases">
        <title>MicrobeNet Type strains.</title>
        <authorList>
            <person name="Nicholson A.C."/>
        </authorList>
    </citation>
    <scope>NUCLEOTIDE SEQUENCE [LARGE SCALE GENOMIC DNA]</scope>
    <source>
        <strain evidence="5 6">JCM 14547</strain>
    </source>
</reference>
<dbReference type="Pfam" id="PF01590">
    <property type="entry name" value="GAF"/>
    <property type="match status" value="1"/>
</dbReference>
<dbReference type="GO" id="GO:0003723">
    <property type="term" value="F:RNA binding"/>
    <property type="evidence" value="ECO:0007669"/>
    <property type="project" value="InterPro"/>
</dbReference>
<evidence type="ECO:0000313" key="6">
    <source>
        <dbReference type="Proteomes" id="UP000555552"/>
    </source>
</evidence>
<evidence type="ECO:0000259" key="4">
    <source>
        <dbReference type="PROSITE" id="PS50921"/>
    </source>
</evidence>
<evidence type="ECO:0000256" key="2">
    <source>
        <dbReference type="ARBA" id="ARBA00023163"/>
    </source>
</evidence>
<keyword evidence="1" id="KW-0805">Transcription regulation</keyword>
<gene>
    <name evidence="5" type="ORF">HLB09_05865</name>
</gene>
<evidence type="ECO:0000256" key="1">
    <source>
        <dbReference type="ARBA" id="ARBA00023015"/>
    </source>
</evidence>
<organism evidence="5 6">
    <name type="scientific">Pseudokineococcus marinus</name>
    <dbReference type="NCBI Taxonomy" id="351215"/>
    <lineage>
        <taxon>Bacteria</taxon>
        <taxon>Bacillati</taxon>
        <taxon>Actinomycetota</taxon>
        <taxon>Actinomycetes</taxon>
        <taxon>Kineosporiales</taxon>
        <taxon>Kineosporiaceae</taxon>
        <taxon>Pseudokineococcus</taxon>
    </lineage>
</organism>
<comment type="caution">
    <text evidence="5">The sequence shown here is derived from an EMBL/GenBank/DDBJ whole genome shotgun (WGS) entry which is preliminary data.</text>
</comment>
<dbReference type="InterPro" id="IPR036388">
    <property type="entry name" value="WH-like_DNA-bd_sf"/>
</dbReference>
<dbReference type="InterPro" id="IPR003018">
    <property type="entry name" value="GAF"/>
</dbReference>
<sequence>MAVARRVAEEVAADRVALVLITGDEHYPVRGSDAVLVRLAEQERLAGEGPGTDVARTARATCVGDMHEAVGRWPALAVCGPPTQVRTLQLHPLLGRGDDDRPQVLGMLALSRSQVRPFSPAETAVVGRLADLLSLMLQARALDDLAADEAGRPGGRLDEVLDPSAHVLPLAVGHLMVREGLSEDEALRFLERRASEDGRSVDDLAREVVRSRADAAEP</sequence>
<proteinExistence type="predicted"/>
<evidence type="ECO:0000256" key="3">
    <source>
        <dbReference type="SAM" id="MobiDB-lite"/>
    </source>
</evidence>
<dbReference type="InterPro" id="IPR005561">
    <property type="entry name" value="ANTAR"/>
</dbReference>
<dbReference type="Pfam" id="PF03861">
    <property type="entry name" value="ANTAR"/>
    <property type="match status" value="1"/>
</dbReference>
<dbReference type="Gene3D" id="3.30.450.40">
    <property type="match status" value="1"/>
</dbReference>
<accession>A0A849BYN7</accession>
<dbReference type="PROSITE" id="PS50921">
    <property type="entry name" value="ANTAR"/>
    <property type="match status" value="1"/>
</dbReference>
<dbReference type="RefSeq" id="WP_171202469.1">
    <property type="nucleotide sequence ID" value="NZ_JABEMA010000055.1"/>
</dbReference>
<dbReference type="Gene3D" id="1.10.10.10">
    <property type="entry name" value="Winged helix-like DNA-binding domain superfamily/Winged helix DNA-binding domain"/>
    <property type="match status" value="1"/>
</dbReference>
<keyword evidence="2" id="KW-0804">Transcription</keyword>
<keyword evidence="6" id="KW-1185">Reference proteome</keyword>
<dbReference type="AlphaFoldDB" id="A0A849BYN7"/>